<evidence type="ECO:0000256" key="4">
    <source>
        <dbReference type="ARBA" id="ARBA00022989"/>
    </source>
</evidence>
<evidence type="ECO:0000256" key="2">
    <source>
        <dbReference type="ARBA" id="ARBA00022475"/>
    </source>
</evidence>
<keyword evidence="4 6" id="KW-1133">Transmembrane helix</keyword>
<comment type="caution">
    <text evidence="7">The sequence shown here is derived from an EMBL/GenBank/DDBJ whole genome shotgun (WGS) entry which is preliminary data.</text>
</comment>
<keyword evidence="3 6" id="KW-0812">Transmembrane</keyword>
<dbReference type="AlphaFoldDB" id="A0A2A5AYS0"/>
<keyword evidence="5 6" id="KW-0472">Membrane</keyword>
<accession>A0A2A5AYS0</accession>
<dbReference type="EMBL" id="NVVJ01000028">
    <property type="protein sequence ID" value="PCJ24280.1"/>
    <property type="molecule type" value="Genomic_DNA"/>
</dbReference>
<proteinExistence type="predicted"/>
<dbReference type="Proteomes" id="UP000218327">
    <property type="component" value="Unassembled WGS sequence"/>
</dbReference>
<name>A0A2A5AYS0_9GAMM</name>
<evidence type="ECO:0000256" key="3">
    <source>
        <dbReference type="ARBA" id="ARBA00022692"/>
    </source>
</evidence>
<evidence type="ECO:0000256" key="1">
    <source>
        <dbReference type="ARBA" id="ARBA00004651"/>
    </source>
</evidence>
<gene>
    <name evidence="7" type="ORF">COA96_09800</name>
</gene>
<evidence type="ECO:0000313" key="8">
    <source>
        <dbReference type="Proteomes" id="UP000218327"/>
    </source>
</evidence>
<evidence type="ECO:0000313" key="7">
    <source>
        <dbReference type="EMBL" id="PCJ24280.1"/>
    </source>
</evidence>
<dbReference type="Pfam" id="PF03899">
    <property type="entry name" value="ATP-synt_I"/>
    <property type="match status" value="1"/>
</dbReference>
<protein>
    <submittedName>
        <fullName evidence="7">F0F1 ATP synthase subunit I</fullName>
    </submittedName>
</protein>
<evidence type="ECO:0000256" key="6">
    <source>
        <dbReference type="SAM" id="Phobius"/>
    </source>
</evidence>
<comment type="subcellular location">
    <subcellularLocation>
        <location evidence="1">Cell membrane</location>
        <topology evidence="1">Multi-pass membrane protein</topology>
    </subcellularLocation>
</comment>
<evidence type="ECO:0000256" key="5">
    <source>
        <dbReference type="ARBA" id="ARBA00023136"/>
    </source>
</evidence>
<sequence>MSNLKAPPVYKVIVAQLAMAAFIAIISLLFFGVIVAYSVLLGGLISALPNSYFALHAFRYQGARNAEKVVQSFIRGEIGKIVFTVVLFALSFTLITRLNELALILGFIFTHFVGVMMSGMISHLPVRKA</sequence>
<feature type="transmembrane region" description="Helical" evidence="6">
    <location>
        <begin position="40"/>
        <end position="58"/>
    </location>
</feature>
<reference evidence="8" key="1">
    <citation type="submission" date="2017-08" db="EMBL/GenBank/DDBJ databases">
        <title>A dynamic microbial community with high functional redundancy inhabits the cold, oxic subseafloor aquifer.</title>
        <authorList>
            <person name="Tully B.J."/>
            <person name="Wheat C.G."/>
            <person name="Glazer B.T."/>
            <person name="Huber J.A."/>
        </authorList>
    </citation>
    <scope>NUCLEOTIDE SEQUENCE [LARGE SCALE GENOMIC DNA]</scope>
</reference>
<organism evidence="7 8">
    <name type="scientific">SAR86 cluster bacterium</name>
    <dbReference type="NCBI Taxonomy" id="2030880"/>
    <lineage>
        <taxon>Bacteria</taxon>
        <taxon>Pseudomonadati</taxon>
        <taxon>Pseudomonadota</taxon>
        <taxon>Gammaproteobacteria</taxon>
        <taxon>SAR86 cluster</taxon>
    </lineage>
</organism>
<keyword evidence="2" id="KW-1003">Cell membrane</keyword>
<feature type="transmembrane region" description="Helical" evidence="6">
    <location>
        <begin position="101"/>
        <end position="121"/>
    </location>
</feature>
<feature type="transmembrane region" description="Helical" evidence="6">
    <location>
        <begin position="12"/>
        <end position="34"/>
    </location>
</feature>
<dbReference type="InterPro" id="IPR005598">
    <property type="entry name" value="ATP_synth_I"/>
</dbReference>
<dbReference type="GO" id="GO:0005886">
    <property type="term" value="C:plasma membrane"/>
    <property type="evidence" value="ECO:0007669"/>
    <property type="project" value="UniProtKB-SubCell"/>
</dbReference>
<feature type="transmembrane region" description="Helical" evidence="6">
    <location>
        <begin position="78"/>
        <end position="95"/>
    </location>
</feature>